<organism evidence="1">
    <name type="scientific">Zea mays</name>
    <name type="common">Maize</name>
    <dbReference type="NCBI Taxonomy" id="4577"/>
    <lineage>
        <taxon>Eukaryota</taxon>
        <taxon>Viridiplantae</taxon>
        <taxon>Streptophyta</taxon>
        <taxon>Embryophyta</taxon>
        <taxon>Tracheophyta</taxon>
        <taxon>Spermatophyta</taxon>
        <taxon>Magnoliopsida</taxon>
        <taxon>Liliopsida</taxon>
        <taxon>Poales</taxon>
        <taxon>Poaceae</taxon>
        <taxon>PACMAD clade</taxon>
        <taxon>Panicoideae</taxon>
        <taxon>Andropogonodae</taxon>
        <taxon>Andropogoneae</taxon>
        <taxon>Tripsacinae</taxon>
        <taxon>Zea</taxon>
    </lineage>
</organism>
<protein>
    <submittedName>
        <fullName evidence="1">Thioredoxin-like protein HCF164 chloroplastic</fullName>
    </submittedName>
</protein>
<accession>A0A1D6L639</accession>
<proteinExistence type="predicted"/>
<gene>
    <name evidence="1" type="ORF">ZEAMMB73_Zm00001d034187</name>
</gene>
<reference evidence="1" key="1">
    <citation type="submission" date="2015-12" db="EMBL/GenBank/DDBJ databases">
        <title>Update maize B73 reference genome by single molecule sequencing technologies.</title>
        <authorList>
            <consortium name="Maize Genome Sequencing Project"/>
            <person name="Ware D."/>
        </authorList>
    </citation>
    <scope>NUCLEOTIDE SEQUENCE [LARGE SCALE GENOMIC DNA]</scope>
    <source>
        <tissue evidence="1">Seedling</tissue>
    </source>
</reference>
<name>A0A1D6L639_MAIZE</name>
<dbReference type="AlphaFoldDB" id="A0A1D6L639"/>
<dbReference type="EMBL" id="CM007647">
    <property type="protein sequence ID" value="ONM09765.1"/>
    <property type="molecule type" value="Genomic_DNA"/>
</dbReference>
<evidence type="ECO:0000313" key="1">
    <source>
        <dbReference type="EMBL" id="ONM09765.1"/>
    </source>
</evidence>
<sequence>MLTAQSGNRSSTRSGWKAFPTLPFWIRKEMRKAMLLGDFQSSISLTTWLRSLLVIPVYPMHEWSVSSRALSLGKFTKLLMPGVMASSCLCGGSSGSSLTGKTM</sequence>